<comment type="caution">
    <text evidence="9">The sequence shown here is derived from an EMBL/GenBank/DDBJ whole genome shotgun (WGS) entry which is preliminary data.</text>
</comment>
<feature type="transmembrane region" description="Helical" evidence="7">
    <location>
        <begin position="386"/>
        <end position="407"/>
    </location>
</feature>
<protein>
    <recommendedName>
        <fullName evidence="8">Major facilitator superfamily (MFS) profile domain-containing protein</fullName>
    </recommendedName>
</protein>
<keyword evidence="4 7" id="KW-1133">Transmembrane helix</keyword>
<feature type="transmembrane region" description="Helical" evidence="7">
    <location>
        <begin position="152"/>
        <end position="174"/>
    </location>
</feature>
<evidence type="ECO:0000256" key="3">
    <source>
        <dbReference type="ARBA" id="ARBA00022692"/>
    </source>
</evidence>
<sequence>MAGRIRWRGLRTESVDNYSGVLISLDQAHLHSHSARCGRTEYEELPSHGDDEDDPKDSVGDEGTGMLEMSAAEYSIEGLRKEVRRGGSGMRSDYEMKSMLVNKAVQDIGMGKYNWHLFVLCGFGWFADNLWMQGVSLILPSLSAEFGVAEKTVRYTTSAVYLGLCFGSFTWGVGSDILGRRIAFNMTLLITSIFGIMTAFASSWAWVCIFFSFLGFGVGGNLPVDGALFLEFLPDTSSSLLTLLSVWWPVGQLCSSFIAWFFIGNWPADKGWRLFVLAIGLITFGMFCLRFFIFHLFESPKYLLSRGRQAEAVAVVHGLAFRNGAKTWLSEAVLDAVVDGDDGGDERAPHRAHATISALSTKSVIKAKLDEFSGARIRPLFSSRKLGLATGLVWFCWATIGMGYPLFNAFLPQYLSHSAGGGDASSSSSSLPREPDVTDPTNISAETYRNYAILSVVGVPGSILAYFTVDSRSAFLGRKGTLAISTFISASFLFLFVKFGKTSASQLAFSCVEAFSQNIMYGVLYAFTPEIFPAPVRGAGTGVASFLNRFTGLIAPILAANIPGDGASTPIYLSGVLIFAAFVGIVLIPIETRGRQRL</sequence>
<feature type="transmembrane region" description="Helical" evidence="7">
    <location>
        <begin position="186"/>
        <end position="207"/>
    </location>
</feature>
<reference evidence="9 10" key="1">
    <citation type="journal article" date="2024" name="IMA Fungus">
        <title>IMA Genome - F19 : A genome assembly and annotation guide to empower mycologists, including annotated draft genome sequences of Ceratocystis pirilliformis, Diaporthe australafricana, Fusarium ophioides, Paecilomyces lecythidis, and Sporothrix stenoceras.</title>
        <authorList>
            <person name="Aylward J."/>
            <person name="Wilson A.M."/>
            <person name="Visagie C.M."/>
            <person name="Spraker J."/>
            <person name="Barnes I."/>
            <person name="Buitendag C."/>
            <person name="Ceriani C."/>
            <person name="Del Mar Angel L."/>
            <person name="du Plessis D."/>
            <person name="Fuchs T."/>
            <person name="Gasser K."/>
            <person name="Kramer D."/>
            <person name="Li W."/>
            <person name="Munsamy K."/>
            <person name="Piso A."/>
            <person name="Price J.L."/>
            <person name="Sonnekus B."/>
            <person name="Thomas C."/>
            <person name="van der Nest A."/>
            <person name="van Dijk A."/>
            <person name="van Heerden A."/>
            <person name="van Vuuren N."/>
            <person name="Yilmaz N."/>
            <person name="Duong T.A."/>
            <person name="van der Merwe N.A."/>
            <person name="Wingfield M.J."/>
            <person name="Wingfield B.D."/>
        </authorList>
    </citation>
    <scope>NUCLEOTIDE SEQUENCE [LARGE SCALE GENOMIC DNA]</scope>
    <source>
        <strain evidence="9 10">CMW 18300</strain>
    </source>
</reference>
<gene>
    <name evidence="9" type="ORF">Daus18300_002199</name>
</gene>
<dbReference type="PANTHER" id="PTHR23511">
    <property type="entry name" value="SYNAPTIC VESICLE GLYCOPROTEIN 2"/>
    <property type="match status" value="1"/>
</dbReference>
<feature type="domain" description="Major facilitator superfamily (MFS) profile" evidence="8">
    <location>
        <begin position="117"/>
        <end position="593"/>
    </location>
</feature>
<feature type="transmembrane region" description="Helical" evidence="7">
    <location>
        <begin position="571"/>
        <end position="590"/>
    </location>
</feature>
<dbReference type="InterPro" id="IPR020846">
    <property type="entry name" value="MFS_dom"/>
</dbReference>
<evidence type="ECO:0000256" key="7">
    <source>
        <dbReference type="SAM" id="Phobius"/>
    </source>
</evidence>
<dbReference type="SUPFAM" id="SSF103473">
    <property type="entry name" value="MFS general substrate transporter"/>
    <property type="match status" value="1"/>
</dbReference>
<name>A0ABR3XQL9_9PEZI</name>
<feature type="transmembrane region" description="Helical" evidence="7">
    <location>
        <begin position="213"/>
        <end position="233"/>
    </location>
</feature>
<evidence type="ECO:0000256" key="4">
    <source>
        <dbReference type="ARBA" id="ARBA00022989"/>
    </source>
</evidence>
<keyword evidence="10" id="KW-1185">Reference proteome</keyword>
<feature type="region of interest" description="Disordered" evidence="6">
    <location>
        <begin position="42"/>
        <end position="64"/>
    </location>
</feature>
<evidence type="ECO:0000256" key="1">
    <source>
        <dbReference type="ARBA" id="ARBA00004141"/>
    </source>
</evidence>
<organism evidence="9 10">
    <name type="scientific">Diaporthe australafricana</name>
    <dbReference type="NCBI Taxonomy" id="127596"/>
    <lineage>
        <taxon>Eukaryota</taxon>
        <taxon>Fungi</taxon>
        <taxon>Dikarya</taxon>
        <taxon>Ascomycota</taxon>
        <taxon>Pezizomycotina</taxon>
        <taxon>Sordariomycetes</taxon>
        <taxon>Sordariomycetidae</taxon>
        <taxon>Diaporthales</taxon>
        <taxon>Diaporthaceae</taxon>
        <taxon>Diaporthe</taxon>
    </lineage>
</organism>
<keyword evidence="3 7" id="KW-0812">Transmembrane</keyword>
<dbReference type="Gene3D" id="1.20.1250.20">
    <property type="entry name" value="MFS general substrate transporter like domains"/>
    <property type="match status" value="1"/>
</dbReference>
<comment type="subcellular location">
    <subcellularLocation>
        <location evidence="1">Membrane</location>
        <topology evidence="1">Multi-pass membrane protein</topology>
    </subcellularLocation>
</comment>
<feature type="transmembrane region" description="Helical" evidence="7">
    <location>
        <begin position="240"/>
        <end position="263"/>
    </location>
</feature>
<evidence type="ECO:0000313" key="9">
    <source>
        <dbReference type="EMBL" id="KAL1878281.1"/>
    </source>
</evidence>
<feature type="transmembrane region" description="Helical" evidence="7">
    <location>
        <begin position="451"/>
        <end position="469"/>
    </location>
</feature>
<evidence type="ECO:0000256" key="2">
    <source>
        <dbReference type="ARBA" id="ARBA00022448"/>
    </source>
</evidence>
<evidence type="ECO:0000259" key="8">
    <source>
        <dbReference type="PROSITE" id="PS50850"/>
    </source>
</evidence>
<feature type="transmembrane region" description="Helical" evidence="7">
    <location>
        <begin position="113"/>
        <end position="132"/>
    </location>
</feature>
<evidence type="ECO:0000256" key="6">
    <source>
        <dbReference type="SAM" id="MobiDB-lite"/>
    </source>
</evidence>
<dbReference type="Pfam" id="PF07690">
    <property type="entry name" value="MFS_1"/>
    <property type="match status" value="1"/>
</dbReference>
<dbReference type="PROSITE" id="PS50850">
    <property type="entry name" value="MFS"/>
    <property type="match status" value="1"/>
</dbReference>
<keyword evidence="2" id="KW-0813">Transport</keyword>
<accession>A0ABR3XQL9</accession>
<dbReference type="InterPro" id="IPR011701">
    <property type="entry name" value="MFS"/>
</dbReference>
<feature type="transmembrane region" description="Helical" evidence="7">
    <location>
        <begin position="275"/>
        <end position="297"/>
    </location>
</feature>
<dbReference type="InterPro" id="IPR036259">
    <property type="entry name" value="MFS_trans_sf"/>
</dbReference>
<dbReference type="PANTHER" id="PTHR23511:SF5">
    <property type="entry name" value="MAJOR FACILITATOR-TYPE TRANSPORTER HXNZ-RELATED"/>
    <property type="match status" value="1"/>
</dbReference>
<evidence type="ECO:0000313" key="10">
    <source>
        <dbReference type="Proteomes" id="UP001583177"/>
    </source>
</evidence>
<dbReference type="EMBL" id="JAWRVE010000012">
    <property type="protein sequence ID" value="KAL1878281.1"/>
    <property type="molecule type" value="Genomic_DNA"/>
</dbReference>
<keyword evidence="5 7" id="KW-0472">Membrane</keyword>
<dbReference type="CDD" id="cd17316">
    <property type="entry name" value="MFS_SV2_like"/>
    <property type="match status" value="1"/>
</dbReference>
<dbReference type="Proteomes" id="UP001583177">
    <property type="component" value="Unassembled WGS sequence"/>
</dbReference>
<evidence type="ECO:0000256" key="5">
    <source>
        <dbReference type="ARBA" id="ARBA00023136"/>
    </source>
</evidence>
<proteinExistence type="predicted"/>
<feature type="transmembrane region" description="Helical" evidence="7">
    <location>
        <begin position="481"/>
        <end position="500"/>
    </location>
</feature>